<dbReference type="Gene3D" id="3.40.50.2000">
    <property type="entry name" value="Glycogen Phosphorylase B"/>
    <property type="match status" value="1"/>
</dbReference>
<accession>A0ABW5SG38</accession>
<proteinExistence type="predicted"/>
<dbReference type="Proteomes" id="UP001597357">
    <property type="component" value="Unassembled WGS sequence"/>
</dbReference>
<dbReference type="InterPro" id="IPR007235">
    <property type="entry name" value="Glyco_trans_28_C"/>
</dbReference>
<reference evidence="3" key="1">
    <citation type="journal article" date="2019" name="Int. J. Syst. Evol. Microbiol.">
        <title>The Global Catalogue of Microorganisms (GCM) 10K type strain sequencing project: providing services to taxonomists for standard genome sequencing and annotation.</title>
        <authorList>
            <consortium name="The Broad Institute Genomics Platform"/>
            <consortium name="The Broad Institute Genome Sequencing Center for Infectious Disease"/>
            <person name="Wu L."/>
            <person name="Ma J."/>
        </authorList>
    </citation>
    <scope>NUCLEOTIDE SEQUENCE [LARGE SCALE GENOMIC DNA]</scope>
    <source>
        <strain evidence="3">KCTC 42255</strain>
    </source>
</reference>
<sequence length="351" mass="39699">MQKPKILVVVLNWGLGHASRCIPLIAALEQQGFEPIVASDGLALTLLTKNFPHLKSYRLQAYEIRYSRKPVFLKAVLALQVFSWLKHIYFDKKQILAIHKKEKLSGVISDNRPGAALSCIPSVYLTHQTNILGAWQPIANMLHWRIIRAHSHCWIPDFTHKLAFAGKLSQHTTSKQVKIKKIGLLSQLKADTHPVTKKHISILLSGPEPQRSELEVILLKAIEFSELPVVLIRGSDKKLKLDKVPSHLEIIDFATRTQVQQVLESSHFVIARSGYSSLMDFCALGLKAFLIPTPGQPEQEYLASYFSKKGWTASCTQEAFTWRKLEELKNIKGFPTFEAPDFKALFSIFRA</sequence>
<dbReference type="EMBL" id="JBHULZ010000041">
    <property type="protein sequence ID" value="MFD2698453.1"/>
    <property type="molecule type" value="Genomic_DNA"/>
</dbReference>
<dbReference type="SUPFAM" id="SSF53756">
    <property type="entry name" value="UDP-Glycosyltransferase/glycogen phosphorylase"/>
    <property type="match status" value="1"/>
</dbReference>
<gene>
    <name evidence="2" type="ORF">ACFSQ0_10650</name>
</gene>
<keyword evidence="3" id="KW-1185">Reference proteome</keyword>
<evidence type="ECO:0000259" key="1">
    <source>
        <dbReference type="Pfam" id="PF04101"/>
    </source>
</evidence>
<name>A0ABW5SG38_9FLAO</name>
<dbReference type="RefSeq" id="WP_379048036.1">
    <property type="nucleotide sequence ID" value="NZ_JBHULZ010000041.1"/>
</dbReference>
<evidence type="ECO:0000313" key="3">
    <source>
        <dbReference type="Proteomes" id="UP001597357"/>
    </source>
</evidence>
<organism evidence="2 3">
    <name type="scientific">Mesonia sediminis</name>
    <dbReference type="NCBI Taxonomy" id="1703946"/>
    <lineage>
        <taxon>Bacteria</taxon>
        <taxon>Pseudomonadati</taxon>
        <taxon>Bacteroidota</taxon>
        <taxon>Flavobacteriia</taxon>
        <taxon>Flavobacteriales</taxon>
        <taxon>Flavobacteriaceae</taxon>
        <taxon>Mesonia</taxon>
    </lineage>
</organism>
<dbReference type="Pfam" id="PF04101">
    <property type="entry name" value="Glyco_tran_28_C"/>
    <property type="match status" value="1"/>
</dbReference>
<protein>
    <submittedName>
        <fullName evidence="2">Glycosyltransferase</fullName>
    </submittedName>
</protein>
<comment type="caution">
    <text evidence="2">The sequence shown here is derived from an EMBL/GenBank/DDBJ whole genome shotgun (WGS) entry which is preliminary data.</text>
</comment>
<evidence type="ECO:0000313" key="2">
    <source>
        <dbReference type="EMBL" id="MFD2698453.1"/>
    </source>
</evidence>
<feature type="domain" description="Glycosyl transferase family 28 C-terminal" evidence="1">
    <location>
        <begin position="226"/>
        <end position="327"/>
    </location>
</feature>